<dbReference type="Proteomes" id="UP000295106">
    <property type="component" value="Unassembled WGS sequence"/>
</dbReference>
<name>A0A4R2MFL0_RUBGE</name>
<evidence type="ECO:0000313" key="1">
    <source>
        <dbReference type="EMBL" id="TCP05510.1"/>
    </source>
</evidence>
<dbReference type="InterPro" id="IPR029060">
    <property type="entry name" value="PIN-like_dom_sf"/>
</dbReference>
<dbReference type="InterPro" id="IPR021799">
    <property type="entry name" value="PIN-like_prokaryotic"/>
</dbReference>
<evidence type="ECO:0000313" key="2">
    <source>
        <dbReference type="Proteomes" id="UP000295106"/>
    </source>
</evidence>
<accession>A0A4R2MFL0</accession>
<dbReference type="SUPFAM" id="SSF88723">
    <property type="entry name" value="PIN domain-like"/>
    <property type="match status" value="1"/>
</dbReference>
<dbReference type="EMBL" id="SLXD01000001">
    <property type="protein sequence ID" value="TCP05510.1"/>
    <property type="molecule type" value="Genomic_DNA"/>
</dbReference>
<dbReference type="GeneID" id="99687109"/>
<dbReference type="Gene3D" id="3.40.50.1010">
    <property type="entry name" value="5'-nuclease"/>
    <property type="match status" value="1"/>
</dbReference>
<organism evidence="1 2">
    <name type="scientific">Rubrivivax gelatinosus</name>
    <name type="common">Rhodocyclus gelatinosus</name>
    <name type="synonym">Rhodopseudomonas gelatinosa</name>
    <dbReference type="NCBI Taxonomy" id="28068"/>
    <lineage>
        <taxon>Bacteria</taxon>
        <taxon>Pseudomonadati</taxon>
        <taxon>Pseudomonadota</taxon>
        <taxon>Betaproteobacteria</taxon>
        <taxon>Burkholderiales</taxon>
        <taxon>Sphaerotilaceae</taxon>
        <taxon>Rubrivivax</taxon>
    </lineage>
</organism>
<comment type="caution">
    <text evidence="1">The sequence shown here is derived from an EMBL/GenBank/DDBJ whole genome shotgun (WGS) entry which is preliminary data.</text>
</comment>
<dbReference type="Pfam" id="PF11848">
    <property type="entry name" value="DUF3368"/>
    <property type="match status" value="1"/>
</dbReference>
<protein>
    <recommendedName>
        <fullName evidence="3">Nucleic acid-binding protein</fullName>
    </recommendedName>
</protein>
<gene>
    <name evidence="1" type="ORF">EV684_101382</name>
</gene>
<dbReference type="OrthoDB" id="7359859at2"/>
<dbReference type="AlphaFoldDB" id="A0A4R2MFL0"/>
<proteinExistence type="predicted"/>
<sequence length="164" mass="18096">MIILVSDTSVLIDLERGGLLEPAFSCDLTMVVPDLLFARELEAENGPLLRTLGLGVVALNPDEVDFAQQLRKLRPGLSLPDCFALSCARRQGHALVSGDKLLRAEAQARHCVVYGLLWVLDQMEASGKVGAATLHEGLSRIWAHPRRRLPKAEVMERLHRWSPG</sequence>
<dbReference type="RefSeq" id="WP_132644505.1">
    <property type="nucleotide sequence ID" value="NZ_CP181386.1"/>
</dbReference>
<evidence type="ECO:0008006" key="3">
    <source>
        <dbReference type="Google" id="ProtNLM"/>
    </source>
</evidence>
<reference evidence="1 2" key="1">
    <citation type="submission" date="2019-03" db="EMBL/GenBank/DDBJ databases">
        <title>Genomic Encyclopedia of Type Strains, Phase IV (KMG-IV): sequencing the most valuable type-strain genomes for metagenomic binning, comparative biology and taxonomic classification.</title>
        <authorList>
            <person name="Goeker M."/>
        </authorList>
    </citation>
    <scope>NUCLEOTIDE SEQUENCE [LARGE SCALE GENOMIC DNA]</scope>
    <source>
        <strain evidence="1 2">DSM 1709</strain>
    </source>
</reference>